<evidence type="ECO:0000313" key="2">
    <source>
        <dbReference type="Proteomes" id="UP001571980"/>
    </source>
</evidence>
<keyword evidence="2" id="KW-1185">Reference proteome</keyword>
<name>A0ABV4T5U8_9EURY</name>
<proteinExistence type="predicted"/>
<evidence type="ECO:0000313" key="1">
    <source>
        <dbReference type="EMBL" id="MFA4805086.1"/>
    </source>
</evidence>
<reference evidence="1 2" key="1">
    <citation type="submission" date="2023-03" db="EMBL/GenBank/DDBJ databases">
        <title>Speciation in Pyrococcus: adaptation to high temperature as a mechanism.</title>
        <authorList>
            <person name="Gu J."/>
        </authorList>
    </citation>
    <scope>NUCLEOTIDE SEQUENCE [LARGE SCALE GENOMIC DNA]</scope>
    <source>
        <strain evidence="1 2">LMOA34</strain>
    </source>
</reference>
<gene>
    <name evidence="1" type="ORF">P8X34_10160</name>
</gene>
<sequence>MEVVLKLGFEEERISVENAEQLIQKIIEFARSHGLSKFVVDAEILVPPEEGEEPYTELEYDISQEFIHNNFDKIKKIIIRPLNEAK</sequence>
<organism evidence="1 2">
    <name type="scientific">Pyrococcus kukulkanii</name>
    <dbReference type="NCBI Taxonomy" id="1609559"/>
    <lineage>
        <taxon>Archaea</taxon>
        <taxon>Methanobacteriati</taxon>
        <taxon>Methanobacteriota</taxon>
        <taxon>Thermococci</taxon>
        <taxon>Thermococcales</taxon>
        <taxon>Thermococcaceae</taxon>
        <taxon>Pyrococcus</taxon>
    </lineage>
</organism>
<dbReference type="Proteomes" id="UP001571980">
    <property type="component" value="Unassembled WGS sequence"/>
</dbReference>
<dbReference type="EMBL" id="JARRIG010000007">
    <property type="protein sequence ID" value="MFA4805086.1"/>
    <property type="molecule type" value="Genomic_DNA"/>
</dbReference>
<accession>A0ABV4T5U8</accession>
<dbReference type="RefSeq" id="WP_372824400.1">
    <property type="nucleotide sequence ID" value="NZ_JARRIG010000007.1"/>
</dbReference>
<comment type="caution">
    <text evidence="1">The sequence shown here is derived from an EMBL/GenBank/DDBJ whole genome shotgun (WGS) entry which is preliminary data.</text>
</comment>
<protein>
    <submittedName>
        <fullName evidence="1">Uncharacterized protein</fullName>
    </submittedName>
</protein>